<dbReference type="Proteomes" id="UP000434957">
    <property type="component" value="Unassembled WGS sequence"/>
</dbReference>
<comment type="caution">
    <text evidence="2">The sequence shown here is derived from an EMBL/GenBank/DDBJ whole genome shotgun (WGS) entry which is preliminary data.</text>
</comment>
<dbReference type="Proteomes" id="UP000429607">
    <property type="component" value="Unassembled WGS sequence"/>
</dbReference>
<organism evidence="2 4">
    <name type="scientific">Phytophthora rubi</name>
    <dbReference type="NCBI Taxonomy" id="129364"/>
    <lineage>
        <taxon>Eukaryota</taxon>
        <taxon>Sar</taxon>
        <taxon>Stramenopiles</taxon>
        <taxon>Oomycota</taxon>
        <taxon>Peronosporomycetes</taxon>
        <taxon>Peronosporales</taxon>
        <taxon>Peronosporaceae</taxon>
        <taxon>Phytophthora</taxon>
    </lineage>
</organism>
<evidence type="ECO:0000313" key="4">
    <source>
        <dbReference type="Proteomes" id="UP000429607"/>
    </source>
</evidence>
<dbReference type="OrthoDB" id="10335061at2759"/>
<evidence type="ECO:0000313" key="2">
    <source>
        <dbReference type="EMBL" id="KAE8967999.1"/>
    </source>
</evidence>
<dbReference type="Proteomes" id="UP000435112">
    <property type="component" value="Unassembled WGS sequence"/>
</dbReference>
<name>A0A6A3HDH8_9STRA</name>
<dbReference type="EMBL" id="QXFT01004689">
    <property type="protein sequence ID" value="KAE9276429.1"/>
    <property type="molecule type" value="Genomic_DNA"/>
</dbReference>
<evidence type="ECO:0000313" key="6">
    <source>
        <dbReference type="Proteomes" id="UP000435112"/>
    </source>
</evidence>
<evidence type="ECO:0000313" key="5">
    <source>
        <dbReference type="Proteomes" id="UP000434957"/>
    </source>
</evidence>
<dbReference type="AlphaFoldDB" id="A0A6A3HDH8"/>
<evidence type="ECO:0000313" key="3">
    <source>
        <dbReference type="EMBL" id="KAE9276429.1"/>
    </source>
</evidence>
<reference evidence="4 6" key="1">
    <citation type="submission" date="2018-09" db="EMBL/GenBank/DDBJ databases">
        <title>Genomic investigation of the strawberry pathogen Phytophthora fragariae indicates pathogenicity is determined by transcriptional variation in three key races.</title>
        <authorList>
            <person name="Adams T.M."/>
            <person name="Armitage A.D."/>
            <person name="Sobczyk M.K."/>
            <person name="Bates H.J."/>
            <person name="Dunwell J.M."/>
            <person name="Nellist C.F."/>
            <person name="Harrison R.J."/>
        </authorList>
    </citation>
    <scope>NUCLEOTIDE SEQUENCE [LARGE SCALE GENOMIC DNA]</scope>
    <source>
        <strain evidence="2 4">SCRP249</strain>
        <strain evidence="1 6">SCRP324</strain>
        <strain evidence="3 5">SCRP333</strain>
    </source>
</reference>
<proteinExistence type="predicted"/>
<dbReference type="EMBL" id="QXFU01004641">
    <property type="protein sequence ID" value="KAE8967772.1"/>
    <property type="molecule type" value="Genomic_DNA"/>
</dbReference>
<dbReference type="EMBL" id="QXFV01004749">
    <property type="protein sequence ID" value="KAE8967999.1"/>
    <property type="molecule type" value="Genomic_DNA"/>
</dbReference>
<keyword evidence="5" id="KW-1185">Reference proteome</keyword>
<accession>A0A6A3HDH8</accession>
<evidence type="ECO:0000313" key="1">
    <source>
        <dbReference type="EMBL" id="KAE8967772.1"/>
    </source>
</evidence>
<gene>
    <name evidence="2" type="ORF">PR001_g27925</name>
    <name evidence="1" type="ORF">PR002_g27956</name>
    <name evidence="3" type="ORF">PR003_g29066</name>
</gene>
<protein>
    <submittedName>
        <fullName evidence="2">Uncharacterized protein</fullName>
    </submittedName>
</protein>
<sequence length="94" mass="10978">MRCPNLIFLALTVYHTLFCHDKHNLSLLLRSHPILSFSRRRVHVSKSIRDKPRRVCTTLQSRIVCTYSTVCTKYHSVPLQEHDTGTSLLNLRVF</sequence>